<dbReference type="InterPro" id="IPR027417">
    <property type="entry name" value="P-loop_NTPase"/>
</dbReference>
<dbReference type="Gene3D" id="3.40.50.300">
    <property type="entry name" value="P-loop containing nucleotide triphosphate hydrolases"/>
    <property type="match status" value="1"/>
</dbReference>
<evidence type="ECO:0000259" key="3">
    <source>
        <dbReference type="Pfam" id="PF00685"/>
    </source>
</evidence>
<dbReference type="Proteomes" id="UP000683360">
    <property type="component" value="Unassembled WGS sequence"/>
</dbReference>
<accession>A0A8S3Q255</accession>
<sequence length="342" mass="40310">MVDQELSDLVCQIIEGKGCCSSLEREIENTLIETSGPITEKDEIVNVALPGGKVSEYLLTDEYETRVIDRKFGYYPDPRVLIPQTQNMDVYDDDMFVCAYPKCGTHWVWEMCQMLVKGEAAYHQKAKESCMMEFHLPEDYKDLQRPRIFNTHFTPRCLPTKTRDKKCKMILILRNPKDIFTSLYHHILVTKSMDQNFDFSQFLQYTFENNRDVSSNWFYYNKRWAEFVSSTDQPVLILNYEDLKTNLIECLSEIGQFIGYPRDLELLKEIEDKCTVSKMREIEKRRDSGTEVSTGERISNLYRKGVIGDWKNHFTVADNERFDAFLKENMEEKHSLQTFKQK</sequence>
<keyword evidence="5" id="KW-1185">Reference proteome</keyword>
<organism evidence="4 5">
    <name type="scientific">Mytilus edulis</name>
    <name type="common">Blue mussel</name>
    <dbReference type="NCBI Taxonomy" id="6550"/>
    <lineage>
        <taxon>Eukaryota</taxon>
        <taxon>Metazoa</taxon>
        <taxon>Spiralia</taxon>
        <taxon>Lophotrochozoa</taxon>
        <taxon>Mollusca</taxon>
        <taxon>Bivalvia</taxon>
        <taxon>Autobranchia</taxon>
        <taxon>Pteriomorphia</taxon>
        <taxon>Mytilida</taxon>
        <taxon>Mytiloidea</taxon>
        <taxon>Mytilidae</taxon>
        <taxon>Mytilinae</taxon>
        <taxon>Mytilus</taxon>
    </lineage>
</organism>
<dbReference type="Pfam" id="PF00685">
    <property type="entry name" value="Sulfotransfer_1"/>
    <property type="match status" value="1"/>
</dbReference>
<keyword evidence="2 4" id="KW-0808">Transferase</keyword>
<dbReference type="EC" id="2.8.2.-" evidence="4"/>
<dbReference type="GO" id="GO:0008146">
    <property type="term" value="F:sulfotransferase activity"/>
    <property type="evidence" value="ECO:0007669"/>
    <property type="project" value="InterPro"/>
</dbReference>
<protein>
    <submittedName>
        <fullName evidence="4">SULT6B1</fullName>
        <ecNumber evidence="4">2.8.2.-</ecNumber>
    </submittedName>
</protein>
<name>A0A8S3Q255_MYTED</name>
<gene>
    <name evidence="4" type="ORF">MEDL_5316</name>
</gene>
<dbReference type="InterPro" id="IPR000863">
    <property type="entry name" value="Sulfotransferase_dom"/>
</dbReference>
<comment type="caution">
    <text evidence="4">The sequence shown here is derived from an EMBL/GenBank/DDBJ whole genome shotgun (WGS) entry which is preliminary data.</text>
</comment>
<dbReference type="OrthoDB" id="6072116at2759"/>
<dbReference type="AlphaFoldDB" id="A0A8S3Q255"/>
<reference evidence="4" key="1">
    <citation type="submission" date="2021-03" db="EMBL/GenBank/DDBJ databases">
        <authorList>
            <person name="Bekaert M."/>
        </authorList>
    </citation>
    <scope>NUCLEOTIDE SEQUENCE</scope>
</reference>
<evidence type="ECO:0000256" key="1">
    <source>
        <dbReference type="ARBA" id="ARBA00005771"/>
    </source>
</evidence>
<evidence type="ECO:0000313" key="4">
    <source>
        <dbReference type="EMBL" id="CAG2190027.1"/>
    </source>
</evidence>
<proteinExistence type="inferred from homology"/>
<dbReference type="EMBL" id="CAJPWZ010000309">
    <property type="protein sequence ID" value="CAG2190027.1"/>
    <property type="molecule type" value="Genomic_DNA"/>
</dbReference>
<evidence type="ECO:0000313" key="5">
    <source>
        <dbReference type="Proteomes" id="UP000683360"/>
    </source>
</evidence>
<dbReference type="PANTHER" id="PTHR11783">
    <property type="entry name" value="SULFOTRANSFERASE SULT"/>
    <property type="match status" value="1"/>
</dbReference>
<feature type="domain" description="Sulfotransferase" evidence="3">
    <location>
        <begin position="92"/>
        <end position="332"/>
    </location>
</feature>
<dbReference type="SUPFAM" id="SSF52540">
    <property type="entry name" value="P-loop containing nucleoside triphosphate hydrolases"/>
    <property type="match status" value="1"/>
</dbReference>
<evidence type="ECO:0000256" key="2">
    <source>
        <dbReference type="ARBA" id="ARBA00022679"/>
    </source>
</evidence>
<comment type="similarity">
    <text evidence="1">Belongs to the sulfotransferase 1 family.</text>
</comment>